<protein>
    <submittedName>
        <fullName evidence="1">Tail assembly chaperone</fullName>
    </submittedName>
</protein>
<dbReference type="Pfam" id="PF12363">
    <property type="entry name" value="Phage_TAC_12"/>
    <property type="match status" value="1"/>
</dbReference>
<sequence length="120" mass="13339">MFELTINDKVYPFNFGVGFVREINKTVKVEMSGVTEDAGLTMALTHIYDGDVVDLVNVLDLANKGKSPRVTKQELEAYIEAPDTDIDKLFDDVIGFFTTSNATKKRAEKLFKSLEAAANE</sequence>
<organism evidence="1">
    <name type="scientific">Siphoviridae sp. ctGoR6</name>
    <dbReference type="NCBI Taxonomy" id="2825416"/>
    <lineage>
        <taxon>Viruses</taxon>
        <taxon>Duplodnaviria</taxon>
        <taxon>Heunggongvirae</taxon>
        <taxon>Uroviricota</taxon>
        <taxon>Caudoviricetes</taxon>
    </lineage>
</organism>
<evidence type="ECO:0000313" key="1">
    <source>
        <dbReference type="EMBL" id="DAF88162.1"/>
    </source>
</evidence>
<dbReference type="EMBL" id="BK015979">
    <property type="protein sequence ID" value="DAF88162.1"/>
    <property type="molecule type" value="Genomic_DNA"/>
</dbReference>
<dbReference type="InterPro" id="IPR024410">
    <property type="entry name" value="Phage_TAC_12"/>
</dbReference>
<proteinExistence type="predicted"/>
<accession>A0A8S5U158</accession>
<reference evidence="1" key="1">
    <citation type="journal article" date="2021" name="Proc. Natl. Acad. Sci. U.S.A.">
        <title>A Catalog of Tens of Thousands of Viruses from Human Metagenomes Reveals Hidden Associations with Chronic Diseases.</title>
        <authorList>
            <person name="Tisza M.J."/>
            <person name="Buck C.B."/>
        </authorList>
    </citation>
    <scope>NUCLEOTIDE SEQUENCE</scope>
    <source>
        <strain evidence="1">CtGoR6</strain>
    </source>
</reference>
<name>A0A8S5U158_9CAUD</name>